<protein>
    <submittedName>
        <fullName evidence="1">DUF1631 family protein</fullName>
    </submittedName>
</protein>
<gene>
    <name evidence="1" type="ORF">H9645_07310</name>
</gene>
<dbReference type="EMBL" id="JACSQJ010000003">
    <property type="protein sequence ID" value="MBD7987834.1"/>
    <property type="molecule type" value="Genomic_DNA"/>
</dbReference>
<accession>A0ABR8UIH0</accession>
<name>A0ABR8UIH0_9GAMM</name>
<comment type="caution">
    <text evidence="1">The sequence shown here is derived from an EMBL/GenBank/DDBJ whole genome shotgun (WGS) entry which is preliminary data.</text>
</comment>
<evidence type="ECO:0000313" key="2">
    <source>
        <dbReference type="Proteomes" id="UP000647183"/>
    </source>
</evidence>
<keyword evidence="2" id="KW-1185">Reference proteome</keyword>
<evidence type="ECO:0000313" key="1">
    <source>
        <dbReference type="EMBL" id="MBD7987834.1"/>
    </source>
</evidence>
<dbReference type="RefSeq" id="WP_191729048.1">
    <property type="nucleotide sequence ID" value="NZ_JACSQJ010000003.1"/>
</dbReference>
<dbReference type="Pfam" id="PF07793">
    <property type="entry name" value="DUF1631"/>
    <property type="match status" value="1"/>
</dbReference>
<organism evidence="1 2">
    <name type="scientific">Luteimonas colneyensis</name>
    <dbReference type="NCBI Taxonomy" id="2762230"/>
    <lineage>
        <taxon>Bacteria</taxon>
        <taxon>Pseudomonadati</taxon>
        <taxon>Pseudomonadota</taxon>
        <taxon>Gammaproteobacteria</taxon>
        <taxon>Lysobacterales</taxon>
        <taxon>Lysobacteraceae</taxon>
        <taxon>Luteimonas</taxon>
    </lineage>
</organism>
<proteinExistence type="predicted"/>
<sequence length="691" mass="72482">MPEPARQLEALHQGFRSRLQPLLAGTREAAEAQLRRLAAGAADDELAEALANAVVLQHDANRHQRSWEQHLAAGFAGWPAPPDAAAFARDLGLVSDGELHAQLIGQPAIEALERRFADVLGIIEGRLWSMAAALGGHARPANPFAPRAVIGAFLDTFSATECDRILRAALLRQYERLCAPCLLEAYAWLNTALAEGGHALDGASGGAALVSQPVAGKGGQAAWAGHDALEPRSSSWRAAPGLAATVDRGFGRRGILRDRLRRQRGGEGGNTDARDFSEQEFSSVLSLLQGNETPAQPVQVAGPIGAHLADSLRVGAQGLGLPPELATPSPGQRDAIDAVGALFDGLRAGTALAPGADARLARLAWPWLRLALADQSLFEDPAHPAMRLLSGLLECWDANPARTDEEAALHALADRLADRVANDGHGEPSVFVAALDELEAGCAPLQRRAAISERRAWQAILGGERLQHARRDADAQLAARLQDRRVLAEVADFLSGPWRQALAMAWLRDGAGSMRHCEALAVGDDLLDVDAAAAAAQGREVADRLIALGPQLRACLLSGGIADAAAEEQLARLVAALAQPDAPRGPAAFVPLADAAVVTRPEGSDVDVPEMAVGQVFVERGQAGGAPTWLRLAWTSPVSGRHLLVNRQGVRHGLPRPGELAAALARGDLVARPGEGAVEAVLQRLAGAPGG</sequence>
<reference evidence="1 2" key="1">
    <citation type="submission" date="2020-08" db="EMBL/GenBank/DDBJ databases">
        <title>A Genomic Blueprint of the Chicken Gut Microbiome.</title>
        <authorList>
            <person name="Gilroy R."/>
            <person name="Ravi A."/>
            <person name="Getino M."/>
            <person name="Pursley I."/>
            <person name="Horton D.L."/>
            <person name="Alikhan N.-F."/>
            <person name="Baker D."/>
            <person name="Gharbi K."/>
            <person name="Hall N."/>
            <person name="Watson M."/>
            <person name="Adriaenssens E.M."/>
            <person name="Foster-Nyarko E."/>
            <person name="Jarju S."/>
            <person name="Secka A."/>
            <person name="Antonio M."/>
            <person name="Oren A."/>
            <person name="Chaudhuri R."/>
            <person name="La Ragione R.M."/>
            <person name="Hildebrand F."/>
            <person name="Pallen M.J."/>
        </authorList>
    </citation>
    <scope>NUCLEOTIDE SEQUENCE [LARGE SCALE GENOMIC DNA]</scope>
    <source>
        <strain evidence="1 2">Sa2BVA3</strain>
    </source>
</reference>
<dbReference type="InterPro" id="IPR012434">
    <property type="entry name" value="DUF1631"/>
</dbReference>
<dbReference type="Proteomes" id="UP000647183">
    <property type="component" value="Unassembled WGS sequence"/>
</dbReference>